<evidence type="ECO:0000313" key="5">
    <source>
        <dbReference type="Proteomes" id="UP000834106"/>
    </source>
</evidence>
<dbReference type="SUPFAM" id="SSF101148">
    <property type="entry name" value="Plant invertase/pectin methylesterase inhibitor"/>
    <property type="match status" value="1"/>
</dbReference>
<dbReference type="InterPro" id="IPR035513">
    <property type="entry name" value="Invertase/methylesterase_inhib"/>
</dbReference>
<dbReference type="Proteomes" id="UP000834106">
    <property type="component" value="Chromosome 16"/>
</dbReference>
<name>A0AAD2A6A7_9LAMI</name>
<evidence type="ECO:0000313" key="4">
    <source>
        <dbReference type="EMBL" id="CAI9779362.1"/>
    </source>
</evidence>
<dbReference type="AlphaFoldDB" id="A0AAD2A6A7"/>
<dbReference type="EMBL" id="OU503051">
    <property type="protein sequence ID" value="CAI9779362.1"/>
    <property type="molecule type" value="Genomic_DNA"/>
</dbReference>
<dbReference type="Gene3D" id="1.20.140.40">
    <property type="entry name" value="Invertase/pectin methylesterase inhibitor family protein"/>
    <property type="match status" value="1"/>
</dbReference>
<dbReference type="InterPro" id="IPR051955">
    <property type="entry name" value="PME_Inhibitor"/>
</dbReference>
<evidence type="ECO:0000256" key="1">
    <source>
        <dbReference type="ARBA" id="ARBA00022729"/>
    </source>
</evidence>
<proteinExistence type="predicted"/>
<dbReference type="NCBIfam" id="TIGR01614">
    <property type="entry name" value="PME_inhib"/>
    <property type="match status" value="1"/>
</dbReference>
<feature type="chain" id="PRO_5042007505" description="Pectinesterase inhibitor domain-containing protein" evidence="2">
    <location>
        <begin position="25"/>
        <end position="168"/>
    </location>
</feature>
<protein>
    <recommendedName>
        <fullName evidence="3">Pectinesterase inhibitor domain-containing protein</fullName>
    </recommendedName>
</protein>
<evidence type="ECO:0000256" key="2">
    <source>
        <dbReference type="SAM" id="SignalP"/>
    </source>
</evidence>
<dbReference type="InterPro" id="IPR006501">
    <property type="entry name" value="Pectinesterase_inhib_dom"/>
</dbReference>
<organism evidence="4 5">
    <name type="scientific">Fraxinus pennsylvanica</name>
    <dbReference type="NCBI Taxonomy" id="56036"/>
    <lineage>
        <taxon>Eukaryota</taxon>
        <taxon>Viridiplantae</taxon>
        <taxon>Streptophyta</taxon>
        <taxon>Embryophyta</taxon>
        <taxon>Tracheophyta</taxon>
        <taxon>Spermatophyta</taxon>
        <taxon>Magnoliopsida</taxon>
        <taxon>eudicotyledons</taxon>
        <taxon>Gunneridae</taxon>
        <taxon>Pentapetalae</taxon>
        <taxon>asterids</taxon>
        <taxon>lamiids</taxon>
        <taxon>Lamiales</taxon>
        <taxon>Oleaceae</taxon>
        <taxon>Oleeae</taxon>
        <taxon>Fraxinus</taxon>
    </lineage>
</organism>
<feature type="domain" description="Pectinesterase inhibitor" evidence="3">
    <location>
        <begin position="22"/>
        <end position="164"/>
    </location>
</feature>
<gene>
    <name evidence="4" type="ORF">FPE_LOCUS26792</name>
</gene>
<sequence>MAPKISLLFLAMAAILLLAQRTQSQYLNEFCKTATHKILCTKMVNGAKTVHDASKNVIENALIAAKKLQSMSNLIGPVLSRLKPVTKDSILSTCVEDFETTVDDLERSLQALEEKDEGTLLTHLSAAYNSDCSDAFEEMGAKLPPLLTSQIDYLAKLVDNCLAVVEQK</sequence>
<dbReference type="SMART" id="SM00856">
    <property type="entry name" value="PMEI"/>
    <property type="match status" value="1"/>
</dbReference>
<keyword evidence="5" id="KW-1185">Reference proteome</keyword>
<accession>A0AAD2A6A7</accession>
<dbReference type="PANTHER" id="PTHR31080:SF274">
    <property type="entry name" value="PECTINESTERASE_PECTINESTERASE INHIBITOR 26"/>
    <property type="match status" value="1"/>
</dbReference>
<keyword evidence="1 2" id="KW-0732">Signal</keyword>
<feature type="signal peptide" evidence="2">
    <location>
        <begin position="1"/>
        <end position="24"/>
    </location>
</feature>
<evidence type="ECO:0000259" key="3">
    <source>
        <dbReference type="SMART" id="SM00856"/>
    </source>
</evidence>
<reference evidence="4" key="1">
    <citation type="submission" date="2023-05" db="EMBL/GenBank/DDBJ databases">
        <authorList>
            <person name="Huff M."/>
        </authorList>
    </citation>
    <scope>NUCLEOTIDE SEQUENCE</scope>
</reference>
<dbReference type="GO" id="GO:0004857">
    <property type="term" value="F:enzyme inhibitor activity"/>
    <property type="evidence" value="ECO:0007669"/>
    <property type="project" value="InterPro"/>
</dbReference>
<dbReference type="PANTHER" id="PTHR31080">
    <property type="entry name" value="PECTINESTERASE INHIBITOR-LIKE"/>
    <property type="match status" value="1"/>
</dbReference>
<dbReference type="Pfam" id="PF04043">
    <property type="entry name" value="PMEI"/>
    <property type="match status" value="1"/>
</dbReference>